<dbReference type="OrthoDB" id="2555634at2759"/>
<name>A0A1X7R1J3_9SACH</name>
<dbReference type="EMBL" id="FXLY01000003">
    <property type="protein sequence ID" value="SMN19359.1"/>
    <property type="molecule type" value="Genomic_DNA"/>
</dbReference>
<protein>
    <submittedName>
        <fullName evidence="2">Uncharacterized protein</fullName>
    </submittedName>
</protein>
<gene>
    <name evidence="2" type="ORF">KASA_0P05577G</name>
</gene>
<evidence type="ECO:0000313" key="3">
    <source>
        <dbReference type="Proteomes" id="UP000196158"/>
    </source>
</evidence>
<dbReference type="AlphaFoldDB" id="A0A1X7R1J3"/>
<keyword evidence="3" id="KW-1185">Reference proteome</keyword>
<feature type="compositionally biased region" description="Basic residues" evidence="1">
    <location>
        <begin position="52"/>
        <end position="64"/>
    </location>
</feature>
<dbReference type="Proteomes" id="UP000196158">
    <property type="component" value="Unassembled WGS sequence"/>
</dbReference>
<feature type="region of interest" description="Disordered" evidence="1">
    <location>
        <begin position="102"/>
        <end position="126"/>
    </location>
</feature>
<evidence type="ECO:0000256" key="1">
    <source>
        <dbReference type="SAM" id="MobiDB-lite"/>
    </source>
</evidence>
<proteinExistence type="predicted"/>
<sequence length="126" mass="14450">MVFLAGYNRRSECTQKTPFKPVTLSRTGYVKPEPTTPSDSIQTKDKTTKPSNGKKLRVSKKKSPPLKEAVKHIPQTQESLVITRVHDPKNQLSSLVKNARKNMNSLNERNERIKKSKQQSRSRYGW</sequence>
<accession>A0A1X7R1J3</accession>
<feature type="region of interest" description="Disordered" evidence="1">
    <location>
        <begin position="18"/>
        <end position="73"/>
    </location>
</feature>
<organism evidence="2 3">
    <name type="scientific">Maudiozyma saulgeensis</name>
    <dbReference type="NCBI Taxonomy" id="1789683"/>
    <lineage>
        <taxon>Eukaryota</taxon>
        <taxon>Fungi</taxon>
        <taxon>Dikarya</taxon>
        <taxon>Ascomycota</taxon>
        <taxon>Saccharomycotina</taxon>
        <taxon>Saccharomycetes</taxon>
        <taxon>Saccharomycetales</taxon>
        <taxon>Saccharomycetaceae</taxon>
        <taxon>Maudiozyma</taxon>
    </lineage>
</organism>
<evidence type="ECO:0000313" key="2">
    <source>
        <dbReference type="EMBL" id="SMN19359.1"/>
    </source>
</evidence>
<reference evidence="2 3" key="1">
    <citation type="submission" date="2017-04" db="EMBL/GenBank/DDBJ databases">
        <authorList>
            <person name="Afonso C.L."/>
            <person name="Miller P.J."/>
            <person name="Scott M.A."/>
            <person name="Spackman E."/>
            <person name="Goraichik I."/>
            <person name="Dimitrov K.M."/>
            <person name="Suarez D.L."/>
            <person name="Swayne D.E."/>
        </authorList>
    </citation>
    <scope>NUCLEOTIDE SEQUENCE [LARGE SCALE GENOMIC DNA]</scope>
</reference>